<proteinExistence type="predicted"/>
<dbReference type="GO" id="GO:0006302">
    <property type="term" value="P:double-strand break repair"/>
    <property type="evidence" value="ECO:0007669"/>
    <property type="project" value="TreeGrafter"/>
</dbReference>
<protein>
    <recommendedName>
        <fullName evidence="1">Protein CR006 P-loop domain-containing protein</fullName>
    </recommendedName>
</protein>
<feature type="domain" description="Protein CR006 P-loop" evidence="1">
    <location>
        <begin position="175"/>
        <end position="294"/>
    </location>
</feature>
<dbReference type="SUPFAM" id="SSF52540">
    <property type="entry name" value="P-loop containing nucleoside triphosphate hydrolases"/>
    <property type="match status" value="1"/>
</dbReference>
<accession>T1ATQ8</accession>
<reference evidence="2" key="1">
    <citation type="submission" date="2013-08" db="EMBL/GenBank/DDBJ databases">
        <authorList>
            <person name="Mendez C."/>
            <person name="Richter M."/>
            <person name="Ferrer M."/>
            <person name="Sanchez J."/>
        </authorList>
    </citation>
    <scope>NUCLEOTIDE SEQUENCE</scope>
</reference>
<dbReference type="CDD" id="cd00267">
    <property type="entry name" value="ABC_ATPase"/>
    <property type="match status" value="1"/>
</dbReference>
<dbReference type="EMBL" id="AUZX01011175">
    <property type="protein sequence ID" value="EQD44074.1"/>
    <property type="molecule type" value="Genomic_DNA"/>
</dbReference>
<dbReference type="AlphaFoldDB" id="T1ATQ8"/>
<organism evidence="2">
    <name type="scientific">mine drainage metagenome</name>
    <dbReference type="NCBI Taxonomy" id="410659"/>
    <lineage>
        <taxon>unclassified sequences</taxon>
        <taxon>metagenomes</taxon>
        <taxon>ecological metagenomes</taxon>
    </lineage>
</organism>
<dbReference type="Gene3D" id="3.40.50.300">
    <property type="entry name" value="P-loop containing nucleotide triphosphate hydrolases"/>
    <property type="match status" value="1"/>
</dbReference>
<dbReference type="PANTHER" id="PTHR32182:SF0">
    <property type="entry name" value="DNA REPLICATION AND REPAIR PROTEIN RECF"/>
    <property type="match status" value="1"/>
</dbReference>
<dbReference type="Pfam" id="PF13166">
    <property type="entry name" value="AAA_13"/>
    <property type="match status" value="1"/>
</dbReference>
<dbReference type="PANTHER" id="PTHR32182">
    <property type="entry name" value="DNA REPLICATION AND REPAIR PROTEIN RECF"/>
    <property type="match status" value="1"/>
</dbReference>
<evidence type="ECO:0000259" key="1">
    <source>
        <dbReference type="Pfam" id="PF13166"/>
    </source>
</evidence>
<feature type="non-terminal residue" evidence="2">
    <location>
        <position position="1"/>
    </location>
</feature>
<evidence type="ECO:0000313" key="2">
    <source>
        <dbReference type="EMBL" id="EQD44074.1"/>
    </source>
</evidence>
<dbReference type="GO" id="GO:0000731">
    <property type="term" value="P:DNA synthesis involved in DNA repair"/>
    <property type="evidence" value="ECO:0007669"/>
    <property type="project" value="TreeGrafter"/>
</dbReference>
<comment type="caution">
    <text evidence="2">The sequence shown here is derived from an EMBL/GenBank/DDBJ whole genome shotgun (WGS) entry which is preliminary data.</text>
</comment>
<name>T1ATQ8_9ZZZZ</name>
<dbReference type="InterPro" id="IPR027417">
    <property type="entry name" value="P-loop_NTPase"/>
</dbReference>
<sequence length="344" mass="38217">KDTSQQLAANVEKQLAAAVSKLSLITVLTPELGKVDADLSGLTPEQRLLTSEFVTKVDERLQAVRKSLSSRTWVPLFGIPHSPEVLIGALQAALEARAKTEESAHDPETRKKLIAERSELEAREWLSGIKAVVLTQIETYKVVAKLDRCRKDVATAQITIKSSELAKQFVTDAFQKRFKDELKTLGLRTLEVSLEPVKGKKGETKFGLRLVSSSSCQLVDIASEGEQRCIALAAFLSELSQASHQSALVFDDPVSSLDHWHREKIAERLVAEAKKRQVIVFTHDVVFLNDLSSFSEKTSATPHVFALEWNNGAPGHHIQGLPWDSKAPLDCLTELEKDQERYCR</sequence>
<dbReference type="InterPro" id="IPR026866">
    <property type="entry name" value="CR006_AAA"/>
</dbReference>
<reference evidence="2" key="2">
    <citation type="journal article" date="2014" name="ISME J.">
        <title>Microbial stratification in low pH oxic and suboxic macroscopic growths along an acid mine drainage.</title>
        <authorList>
            <person name="Mendez-Garcia C."/>
            <person name="Mesa V."/>
            <person name="Sprenger R.R."/>
            <person name="Richter M."/>
            <person name="Diez M.S."/>
            <person name="Solano J."/>
            <person name="Bargiela R."/>
            <person name="Golyshina O.V."/>
            <person name="Manteca A."/>
            <person name="Ramos J.L."/>
            <person name="Gallego J.R."/>
            <person name="Llorente I."/>
            <person name="Martins Dos Santos V.A."/>
            <person name="Jensen O.N."/>
            <person name="Pelaez A.I."/>
            <person name="Sanchez J."/>
            <person name="Ferrer M."/>
        </authorList>
    </citation>
    <scope>NUCLEOTIDE SEQUENCE</scope>
</reference>
<gene>
    <name evidence="2" type="ORF">B1A_15236</name>
</gene>